<proteinExistence type="predicted"/>
<gene>
    <name evidence="6" type="ORF">SAMN05421872_11522</name>
</gene>
<dbReference type="CDD" id="cd06581">
    <property type="entry name" value="TM_PBP1_LivM_like"/>
    <property type="match status" value="1"/>
</dbReference>
<keyword evidence="4" id="KW-1133">Transmembrane helix</keyword>
<evidence type="ECO:0000256" key="3">
    <source>
        <dbReference type="ARBA" id="ARBA00022692"/>
    </source>
</evidence>
<evidence type="ECO:0000256" key="5">
    <source>
        <dbReference type="ARBA" id="ARBA00023136"/>
    </source>
</evidence>
<dbReference type="AlphaFoldDB" id="A0A1G7A827"/>
<keyword evidence="7" id="KW-1185">Reference proteome</keyword>
<comment type="subcellular location">
    <subcellularLocation>
        <location evidence="1">Cell membrane</location>
        <topology evidence="1">Multi-pass membrane protein</topology>
    </subcellularLocation>
</comment>
<dbReference type="RefSeq" id="WP_090860532.1">
    <property type="nucleotide sequence ID" value="NZ_FMZM01000015.1"/>
</dbReference>
<evidence type="ECO:0000256" key="2">
    <source>
        <dbReference type="ARBA" id="ARBA00022475"/>
    </source>
</evidence>
<dbReference type="Proteomes" id="UP000199034">
    <property type="component" value="Unassembled WGS sequence"/>
</dbReference>
<dbReference type="EMBL" id="FMZM01000015">
    <property type="protein sequence ID" value="SDE11088.1"/>
    <property type="molecule type" value="Genomic_DNA"/>
</dbReference>
<evidence type="ECO:0000313" key="7">
    <source>
        <dbReference type="Proteomes" id="UP000199034"/>
    </source>
</evidence>
<dbReference type="InterPro" id="IPR043428">
    <property type="entry name" value="LivM-like"/>
</dbReference>
<dbReference type="PANTHER" id="PTHR30482">
    <property type="entry name" value="HIGH-AFFINITY BRANCHED-CHAIN AMINO ACID TRANSPORT SYSTEM PERMEASE"/>
    <property type="match status" value="1"/>
</dbReference>
<sequence length="348" mass="37249">MTTLTERPTTIAADDPRLKDSSATRSYAVLGVLVAVLAVLPFLLDDQTETVAVRTLIFAIMAVGWNLMSGYGGMFSFGHAAFFGIGAYTDAYLLVQHGVSPWIAMVVGALISAAAGTLIAFLCLRYKLAGPYFALATFAFAQVFLLAVQNIDALNRTEGFNVPILSEDSWTMMQWKAGSPLYFWIPLGILALGLLGTIWFVHSRTGQYAQAVRDDETAAASLGINVMRVRLVTVAASCALTSVAGSFYTQYYFFVGPEQGFGSAVSVNAIVPAVIGGIGTIWGPLVGALIVGPLSEWIADVLREPPGFLSFLEGLSGLDVAVYAALLILIVLFMPKGIYGTLRDRFRS</sequence>
<dbReference type="STRING" id="1045774.SAMN05421872_11522"/>
<organism evidence="6 7">
    <name type="scientific">Nocardioides lianchengensis</name>
    <dbReference type="NCBI Taxonomy" id="1045774"/>
    <lineage>
        <taxon>Bacteria</taxon>
        <taxon>Bacillati</taxon>
        <taxon>Actinomycetota</taxon>
        <taxon>Actinomycetes</taxon>
        <taxon>Propionibacteriales</taxon>
        <taxon>Nocardioidaceae</taxon>
        <taxon>Nocardioides</taxon>
    </lineage>
</organism>
<dbReference type="Gene3D" id="1.10.3470.10">
    <property type="entry name" value="ABC transporter involved in vitamin B12 uptake, BtuC"/>
    <property type="match status" value="1"/>
</dbReference>
<evidence type="ECO:0000256" key="1">
    <source>
        <dbReference type="ARBA" id="ARBA00004651"/>
    </source>
</evidence>
<dbReference type="InterPro" id="IPR037294">
    <property type="entry name" value="ABC_BtuC-like"/>
</dbReference>
<dbReference type="Pfam" id="PF02653">
    <property type="entry name" value="BPD_transp_2"/>
    <property type="match status" value="1"/>
</dbReference>
<dbReference type="PANTHER" id="PTHR30482:SF10">
    <property type="entry name" value="HIGH-AFFINITY BRANCHED-CHAIN AMINO ACID TRANSPORT PROTEIN BRAE"/>
    <property type="match status" value="1"/>
</dbReference>
<protein>
    <submittedName>
        <fullName evidence="6">Branched-chain amino acid transport system permease protein</fullName>
    </submittedName>
</protein>
<reference evidence="6 7" key="1">
    <citation type="submission" date="2016-10" db="EMBL/GenBank/DDBJ databases">
        <authorList>
            <person name="de Groot N.N."/>
        </authorList>
    </citation>
    <scope>NUCLEOTIDE SEQUENCE [LARGE SCALE GENOMIC DNA]</scope>
    <source>
        <strain evidence="6 7">CGMCC 4.6858</strain>
    </source>
</reference>
<keyword evidence="3" id="KW-0812">Transmembrane</keyword>
<dbReference type="GO" id="GO:0015658">
    <property type="term" value="F:branched-chain amino acid transmembrane transporter activity"/>
    <property type="evidence" value="ECO:0007669"/>
    <property type="project" value="InterPro"/>
</dbReference>
<dbReference type="InterPro" id="IPR001851">
    <property type="entry name" value="ABC_transp_permease"/>
</dbReference>
<accession>A0A1G7A827</accession>
<name>A0A1G7A827_9ACTN</name>
<dbReference type="GO" id="GO:0005886">
    <property type="term" value="C:plasma membrane"/>
    <property type="evidence" value="ECO:0007669"/>
    <property type="project" value="UniProtKB-SubCell"/>
</dbReference>
<keyword evidence="2" id="KW-1003">Cell membrane</keyword>
<keyword evidence="5" id="KW-0472">Membrane</keyword>
<evidence type="ECO:0000256" key="4">
    <source>
        <dbReference type="ARBA" id="ARBA00022989"/>
    </source>
</evidence>
<evidence type="ECO:0000313" key="6">
    <source>
        <dbReference type="EMBL" id="SDE11088.1"/>
    </source>
</evidence>
<dbReference type="OrthoDB" id="9814461at2"/>